<organism evidence="1 2">
    <name type="scientific">Parascaris equorum</name>
    <name type="common">Equine roundworm</name>
    <dbReference type="NCBI Taxonomy" id="6256"/>
    <lineage>
        <taxon>Eukaryota</taxon>
        <taxon>Metazoa</taxon>
        <taxon>Ecdysozoa</taxon>
        <taxon>Nematoda</taxon>
        <taxon>Chromadorea</taxon>
        <taxon>Rhabditida</taxon>
        <taxon>Spirurina</taxon>
        <taxon>Ascaridomorpha</taxon>
        <taxon>Ascaridoidea</taxon>
        <taxon>Ascarididae</taxon>
        <taxon>Parascaris</taxon>
    </lineage>
</organism>
<reference evidence="2" key="1">
    <citation type="submission" date="2022-11" db="UniProtKB">
        <authorList>
            <consortium name="WormBaseParasite"/>
        </authorList>
    </citation>
    <scope>IDENTIFICATION</scope>
</reference>
<dbReference type="AlphaFoldDB" id="A0A914RGQ2"/>
<name>A0A914RGQ2_PAREQ</name>
<proteinExistence type="predicted"/>
<dbReference type="WBParaSite" id="PEQ_0000567301-mRNA-1">
    <property type="protein sequence ID" value="PEQ_0000567301-mRNA-1"/>
    <property type="gene ID" value="PEQ_0000567301"/>
</dbReference>
<protein>
    <submittedName>
        <fullName evidence="2">Uncharacterized protein</fullName>
    </submittedName>
</protein>
<keyword evidence="1" id="KW-1185">Reference proteome</keyword>
<dbReference type="Proteomes" id="UP000887564">
    <property type="component" value="Unplaced"/>
</dbReference>
<accession>A0A914RGQ2</accession>
<evidence type="ECO:0000313" key="2">
    <source>
        <dbReference type="WBParaSite" id="PEQ_0000567301-mRNA-1"/>
    </source>
</evidence>
<evidence type="ECO:0000313" key="1">
    <source>
        <dbReference type="Proteomes" id="UP000887564"/>
    </source>
</evidence>
<sequence length="39" mass="4068">MLPASVSTNGSMLFELLDTDIHLAAGALPYCGTTDPCQL</sequence>